<feature type="compositionally biased region" description="Low complexity" evidence="1">
    <location>
        <begin position="100"/>
        <end position="111"/>
    </location>
</feature>
<evidence type="ECO:0008006" key="4">
    <source>
        <dbReference type="Google" id="ProtNLM"/>
    </source>
</evidence>
<feature type="chain" id="PRO_5043369407" description="DUF2946 domain-containing protein" evidence="2">
    <location>
        <begin position="26"/>
        <end position="132"/>
    </location>
</feature>
<name>A0AAU7JIS2_9HYPH</name>
<proteinExistence type="predicted"/>
<dbReference type="RefSeq" id="WP_406856959.1">
    <property type="nucleotide sequence ID" value="NZ_CP157484.1"/>
</dbReference>
<evidence type="ECO:0000256" key="1">
    <source>
        <dbReference type="SAM" id="MobiDB-lite"/>
    </source>
</evidence>
<evidence type="ECO:0000313" key="3">
    <source>
        <dbReference type="EMBL" id="XBO40105.1"/>
    </source>
</evidence>
<feature type="signal peptide" evidence="2">
    <location>
        <begin position="1"/>
        <end position="25"/>
    </location>
</feature>
<sequence>MRQRSGFTLIGAVLLAYALALQSLAGAWAQHAASHPGSAVPVLCLTEQGGGDAPAPAGPAHHPASSHDECCLAAACHAAGALLAPAEGRVPGPRHEAADGGPSLAAAGFAPSGPPPAAPAAQRAPPKSERLA</sequence>
<dbReference type="AlphaFoldDB" id="A0AAU7JIS2"/>
<feature type="region of interest" description="Disordered" evidence="1">
    <location>
        <begin position="86"/>
        <end position="132"/>
    </location>
</feature>
<dbReference type="EMBL" id="CP157484">
    <property type="protein sequence ID" value="XBO40105.1"/>
    <property type="molecule type" value="Genomic_DNA"/>
</dbReference>
<keyword evidence="2" id="KW-0732">Signal</keyword>
<evidence type="ECO:0000256" key="2">
    <source>
        <dbReference type="SAM" id="SignalP"/>
    </source>
</evidence>
<organism evidence="3">
    <name type="scientific">Alsobacter sp. KACC 23698</name>
    <dbReference type="NCBI Taxonomy" id="3149229"/>
    <lineage>
        <taxon>Bacteria</taxon>
        <taxon>Pseudomonadati</taxon>
        <taxon>Pseudomonadota</taxon>
        <taxon>Alphaproteobacteria</taxon>
        <taxon>Hyphomicrobiales</taxon>
        <taxon>Alsobacteraceae</taxon>
        <taxon>Alsobacter</taxon>
    </lineage>
</organism>
<accession>A0AAU7JIS2</accession>
<protein>
    <recommendedName>
        <fullName evidence="4">DUF2946 domain-containing protein</fullName>
    </recommendedName>
</protein>
<gene>
    <name evidence="3" type="ORF">ABEG18_04810</name>
</gene>
<reference evidence="3" key="1">
    <citation type="submission" date="2024-05" db="EMBL/GenBank/DDBJ databases">
        <authorList>
            <person name="Kim S."/>
            <person name="Heo J."/>
            <person name="Choi H."/>
            <person name="Choi Y."/>
            <person name="Kwon S.-W."/>
            <person name="Kim Y."/>
        </authorList>
    </citation>
    <scope>NUCLEOTIDE SEQUENCE</scope>
    <source>
        <strain evidence="3">KACC 23698</strain>
    </source>
</reference>